<evidence type="ECO:0000256" key="1">
    <source>
        <dbReference type="SAM" id="MobiDB-lite"/>
    </source>
</evidence>
<dbReference type="OrthoDB" id="42217at2759"/>
<accession>A0A9K3KLS2</accession>
<feature type="domain" description="TFIIS N-terminal" evidence="2">
    <location>
        <begin position="176"/>
        <end position="204"/>
    </location>
</feature>
<reference evidence="3" key="2">
    <citation type="submission" date="2021-04" db="EMBL/GenBank/DDBJ databases">
        <authorList>
            <person name="Podell S."/>
        </authorList>
    </citation>
    <scope>NUCLEOTIDE SEQUENCE</scope>
    <source>
        <strain evidence="3">Hildebrandi</strain>
    </source>
</reference>
<reference evidence="3" key="1">
    <citation type="journal article" date="2021" name="Sci. Rep.">
        <title>Diploid genomic architecture of Nitzschia inconspicua, an elite biomass production diatom.</title>
        <authorList>
            <person name="Oliver A."/>
            <person name="Podell S."/>
            <person name="Pinowska A."/>
            <person name="Traller J.C."/>
            <person name="Smith S.R."/>
            <person name="McClure R."/>
            <person name="Beliaev A."/>
            <person name="Bohutskyi P."/>
            <person name="Hill E.A."/>
            <person name="Rabines A."/>
            <person name="Zheng H."/>
            <person name="Allen L.Z."/>
            <person name="Kuo A."/>
            <person name="Grigoriev I.V."/>
            <person name="Allen A.E."/>
            <person name="Hazlebeck D."/>
            <person name="Allen E.E."/>
        </authorList>
    </citation>
    <scope>NUCLEOTIDE SEQUENCE</scope>
    <source>
        <strain evidence="3">Hildebrandi</strain>
    </source>
</reference>
<protein>
    <submittedName>
        <fullName evidence="3">TFIIS helical bundle-like domain containing protein</fullName>
    </submittedName>
</protein>
<feature type="region of interest" description="Disordered" evidence="1">
    <location>
        <begin position="293"/>
        <end position="314"/>
    </location>
</feature>
<dbReference type="AlphaFoldDB" id="A0A9K3KLS2"/>
<proteinExistence type="predicted"/>
<evidence type="ECO:0000313" key="4">
    <source>
        <dbReference type="Proteomes" id="UP000693970"/>
    </source>
</evidence>
<evidence type="ECO:0000313" key="3">
    <source>
        <dbReference type="EMBL" id="KAG7345711.1"/>
    </source>
</evidence>
<feature type="compositionally biased region" description="Basic and acidic residues" evidence="1">
    <location>
        <begin position="294"/>
        <end position="314"/>
    </location>
</feature>
<organism evidence="3 4">
    <name type="scientific">Nitzschia inconspicua</name>
    <dbReference type="NCBI Taxonomy" id="303405"/>
    <lineage>
        <taxon>Eukaryota</taxon>
        <taxon>Sar</taxon>
        <taxon>Stramenopiles</taxon>
        <taxon>Ochrophyta</taxon>
        <taxon>Bacillariophyta</taxon>
        <taxon>Bacillariophyceae</taxon>
        <taxon>Bacillariophycidae</taxon>
        <taxon>Bacillariales</taxon>
        <taxon>Bacillariaceae</taxon>
        <taxon>Nitzschia</taxon>
    </lineage>
</organism>
<keyword evidence="4" id="KW-1185">Reference proteome</keyword>
<name>A0A9K3KLS2_9STRA</name>
<dbReference type="InterPro" id="IPR017923">
    <property type="entry name" value="TFIIS_N"/>
</dbReference>
<dbReference type="Pfam" id="PF08711">
    <property type="entry name" value="Med26"/>
    <property type="match status" value="1"/>
</dbReference>
<dbReference type="Proteomes" id="UP000693970">
    <property type="component" value="Unassembled WGS sequence"/>
</dbReference>
<dbReference type="EMBL" id="JAGRRH010000022">
    <property type="protein sequence ID" value="KAG7345711.1"/>
    <property type="molecule type" value="Genomic_DNA"/>
</dbReference>
<comment type="caution">
    <text evidence="3">The sequence shown here is derived from an EMBL/GenBank/DDBJ whole genome shotgun (WGS) entry which is preliminary data.</text>
</comment>
<gene>
    <name evidence="3" type="ORF">IV203_033242</name>
</gene>
<evidence type="ECO:0000259" key="2">
    <source>
        <dbReference type="Pfam" id="PF08711"/>
    </source>
</evidence>
<sequence>MDDTLENDEKEWERNFDKKSTRTVLSNYSPPTTTTLLSELCRICIVSNLERYPPDAFFIIDELEWESIVKLRHEKSKPTKGKGGLDGTGRLNPAIGEKFLSLVEETNPHLQQSKVVDHLVWKDIVEYRFKKGGLSRPKHLHAPWPVLVDQLDQAGKVLNACLLQQQHGNQPATVQAIKYLEESPMDLNLLKDSKIGKTVKKFLSKTVGKFDFLDEPYVFSRGKDIRKTPRSTLQATLNRWMDMAAKNGVAMRFENQKESSSSKQEQQQQNDTFVDLSAAKKCSSWRALYQTLKAQDEQRRSQQGEKMRERRQKLDLVRPKIVKVRHAASAKHEKILNKASFGRSGSDLPNNNNTKMQQLKMEARVTSIRRQPPVNVVPSASSYSSSSTFGAAVACASTGKTVNGKRKMAPVTKSIPLAGGKRIKIPDIKKTASMDVKKRLDMLKKGQSSFRR</sequence>